<evidence type="ECO:0000313" key="3">
    <source>
        <dbReference type="Proteomes" id="UP000622245"/>
    </source>
</evidence>
<comment type="caution">
    <text evidence="2">The sequence shown here is derived from an EMBL/GenBank/DDBJ whole genome shotgun (WGS) entry which is preliminary data.</text>
</comment>
<organism evidence="2 3">
    <name type="scientific">Micromonospora tarensis</name>
    <dbReference type="NCBI Taxonomy" id="2806100"/>
    <lineage>
        <taxon>Bacteria</taxon>
        <taxon>Bacillati</taxon>
        <taxon>Actinomycetota</taxon>
        <taxon>Actinomycetes</taxon>
        <taxon>Micromonosporales</taxon>
        <taxon>Micromonosporaceae</taxon>
        <taxon>Micromonospora</taxon>
    </lineage>
</organism>
<feature type="region of interest" description="Disordered" evidence="1">
    <location>
        <begin position="1"/>
        <end position="40"/>
    </location>
</feature>
<evidence type="ECO:0000256" key="1">
    <source>
        <dbReference type="SAM" id="MobiDB-lite"/>
    </source>
</evidence>
<feature type="compositionally biased region" description="Polar residues" evidence="1">
    <location>
        <begin position="27"/>
        <end position="40"/>
    </location>
</feature>
<keyword evidence="3" id="KW-1185">Reference proteome</keyword>
<feature type="compositionally biased region" description="Polar residues" evidence="1">
    <location>
        <begin position="86"/>
        <end position="99"/>
    </location>
</feature>
<dbReference type="Proteomes" id="UP000622245">
    <property type="component" value="Unassembled WGS sequence"/>
</dbReference>
<feature type="compositionally biased region" description="Low complexity" evidence="1">
    <location>
        <begin position="8"/>
        <end position="26"/>
    </location>
</feature>
<feature type="region of interest" description="Disordered" evidence="1">
    <location>
        <begin position="72"/>
        <end position="133"/>
    </location>
</feature>
<accession>A0ABS1YCB6</accession>
<feature type="compositionally biased region" description="Low complexity" evidence="1">
    <location>
        <begin position="117"/>
        <end position="133"/>
    </location>
</feature>
<evidence type="ECO:0000313" key="2">
    <source>
        <dbReference type="EMBL" id="MBM0275035.1"/>
    </source>
</evidence>
<sequence>MPAGTPRANATVPPAKTTATTRPRSAGRNNSAAAGTTTAQNSAWVAAVTILAARSSVKVLVNAVTAVLRTKPTRSADSSHRRGTRRTSAVNGTEATITTAPYAVTSVPTRGGETARSAAIGSSSPIGSASAVV</sequence>
<reference evidence="2 3" key="1">
    <citation type="submission" date="2021-01" db="EMBL/GenBank/DDBJ databases">
        <title>Draft genome sequence of Micromonospora sp. strain STR1s_6.</title>
        <authorList>
            <person name="Karlyshev A."/>
            <person name="Jawad R."/>
        </authorList>
    </citation>
    <scope>NUCLEOTIDE SEQUENCE [LARGE SCALE GENOMIC DNA]</scope>
    <source>
        <strain evidence="2 3">STR1S-6</strain>
    </source>
</reference>
<proteinExistence type="predicted"/>
<dbReference type="EMBL" id="JAEVHL010000016">
    <property type="protein sequence ID" value="MBM0275035.1"/>
    <property type="molecule type" value="Genomic_DNA"/>
</dbReference>
<gene>
    <name evidence="2" type="ORF">JM949_05980</name>
</gene>
<name>A0ABS1YCB6_9ACTN</name>
<protein>
    <submittedName>
        <fullName evidence="2">Uncharacterized protein</fullName>
    </submittedName>
</protein>